<comment type="caution">
    <text evidence="2">The sequence shown here is derived from an EMBL/GenBank/DDBJ whole genome shotgun (WGS) entry which is preliminary data.</text>
</comment>
<feature type="coiled-coil region" evidence="1">
    <location>
        <begin position="102"/>
        <end position="130"/>
    </location>
</feature>
<organism evidence="2 3">
    <name type="scientific">Flammeovirga pacifica</name>
    <dbReference type="NCBI Taxonomy" id="915059"/>
    <lineage>
        <taxon>Bacteria</taxon>
        <taxon>Pseudomonadati</taxon>
        <taxon>Bacteroidota</taxon>
        <taxon>Cytophagia</taxon>
        <taxon>Cytophagales</taxon>
        <taxon>Flammeovirgaceae</taxon>
        <taxon>Flammeovirga</taxon>
    </lineage>
</organism>
<proteinExistence type="predicted"/>
<evidence type="ECO:0000313" key="2">
    <source>
        <dbReference type="EMBL" id="OHX65711.1"/>
    </source>
</evidence>
<dbReference type="EMBL" id="JRYR02000001">
    <property type="protein sequence ID" value="OHX65711.1"/>
    <property type="molecule type" value="Genomic_DNA"/>
</dbReference>
<reference evidence="2 3" key="1">
    <citation type="journal article" date="2012" name="Int. J. Syst. Evol. Microbiol.">
        <title>Flammeovirga pacifica sp. nov., isolated from deep-sea sediment.</title>
        <authorList>
            <person name="Xu H."/>
            <person name="Fu Y."/>
            <person name="Yang N."/>
            <person name="Ding Z."/>
            <person name="Lai Q."/>
            <person name="Zeng R."/>
        </authorList>
    </citation>
    <scope>NUCLEOTIDE SEQUENCE [LARGE SCALE GENOMIC DNA]</scope>
    <source>
        <strain evidence="3">DSM 24597 / LMG 26175 / WPAGA1</strain>
    </source>
</reference>
<gene>
    <name evidence="2" type="ORF">NH26_04775</name>
</gene>
<dbReference type="AlphaFoldDB" id="A0A1S1YXG9"/>
<evidence type="ECO:0000256" key="1">
    <source>
        <dbReference type="SAM" id="Coils"/>
    </source>
</evidence>
<dbReference type="Proteomes" id="UP000179797">
    <property type="component" value="Unassembled WGS sequence"/>
</dbReference>
<feature type="coiled-coil region" evidence="1">
    <location>
        <begin position="36"/>
        <end position="70"/>
    </location>
</feature>
<name>A0A1S1YXG9_FLAPC</name>
<sequence>MTNSMNKTSIFTALFLSMIMAISFTGCKSQKKIAAEKAQQELLAKTNKAIQDLEAMANKEYSSLDELAQDEARLNEIKSYNLEDATANDLITKVEANLASQRTALEEKLAAEQKAKEEAAKAQAQEAQKRDIYYLMDNIQGSGDTQDSNLMITEALALFSSPDVPVLIEIYNDGDIVDYDRPTTAVKYLNKLKDVQRNPDKIKEFKTDANGKITELILTKK</sequence>
<dbReference type="PROSITE" id="PS51257">
    <property type="entry name" value="PROKAR_LIPOPROTEIN"/>
    <property type="match status" value="1"/>
</dbReference>
<protein>
    <submittedName>
        <fullName evidence="2">Uncharacterized protein</fullName>
    </submittedName>
</protein>
<keyword evidence="1" id="KW-0175">Coiled coil</keyword>
<evidence type="ECO:0000313" key="3">
    <source>
        <dbReference type="Proteomes" id="UP000179797"/>
    </source>
</evidence>
<accession>A0A1S1YXG9</accession>
<keyword evidence="3" id="KW-1185">Reference proteome</keyword>
<dbReference type="STRING" id="915059.NH26_04775"/>